<dbReference type="Pfam" id="PF13041">
    <property type="entry name" value="PPR_2"/>
    <property type="match status" value="1"/>
</dbReference>
<comment type="similarity">
    <text evidence="1">Belongs to the PPR family. P subfamily.</text>
</comment>
<dbReference type="SUPFAM" id="SSF56112">
    <property type="entry name" value="Protein kinase-like (PK-like)"/>
    <property type="match status" value="1"/>
</dbReference>
<feature type="repeat" description="PPR" evidence="3">
    <location>
        <begin position="11"/>
        <end position="45"/>
    </location>
</feature>
<evidence type="ECO:0000256" key="2">
    <source>
        <dbReference type="ARBA" id="ARBA00022737"/>
    </source>
</evidence>
<dbReference type="EMBL" id="JANJYI010000003">
    <property type="protein sequence ID" value="KAK2656649.1"/>
    <property type="molecule type" value="Genomic_DNA"/>
</dbReference>
<evidence type="ECO:0000313" key="5">
    <source>
        <dbReference type="Proteomes" id="UP001280121"/>
    </source>
</evidence>
<dbReference type="InterPro" id="IPR011990">
    <property type="entry name" value="TPR-like_helical_dom_sf"/>
</dbReference>
<keyword evidence="5" id="KW-1185">Reference proteome</keyword>
<dbReference type="PROSITE" id="PS51375">
    <property type="entry name" value="PPR"/>
    <property type="match status" value="2"/>
</dbReference>
<keyword evidence="2" id="KW-0677">Repeat</keyword>
<dbReference type="PANTHER" id="PTHR47447">
    <property type="entry name" value="OS03G0856100 PROTEIN"/>
    <property type="match status" value="1"/>
</dbReference>
<dbReference type="PANTHER" id="PTHR47447:SF17">
    <property type="entry name" value="OS12G0638900 PROTEIN"/>
    <property type="match status" value="1"/>
</dbReference>
<organism evidence="4 5">
    <name type="scientific">Dipteronia dyeriana</name>
    <dbReference type="NCBI Taxonomy" id="168575"/>
    <lineage>
        <taxon>Eukaryota</taxon>
        <taxon>Viridiplantae</taxon>
        <taxon>Streptophyta</taxon>
        <taxon>Embryophyta</taxon>
        <taxon>Tracheophyta</taxon>
        <taxon>Spermatophyta</taxon>
        <taxon>Magnoliopsida</taxon>
        <taxon>eudicotyledons</taxon>
        <taxon>Gunneridae</taxon>
        <taxon>Pentapetalae</taxon>
        <taxon>rosids</taxon>
        <taxon>malvids</taxon>
        <taxon>Sapindales</taxon>
        <taxon>Sapindaceae</taxon>
        <taxon>Hippocastanoideae</taxon>
        <taxon>Acereae</taxon>
        <taxon>Dipteronia</taxon>
    </lineage>
</organism>
<dbReference type="NCBIfam" id="TIGR00756">
    <property type="entry name" value="PPR"/>
    <property type="match status" value="2"/>
</dbReference>
<feature type="repeat" description="PPR" evidence="3">
    <location>
        <begin position="46"/>
        <end position="80"/>
    </location>
</feature>
<sequence length="222" mass="25068">MRWRKRDMGYVIVTYTTLIDEYGKIGNIEEAKRLFEGMEKRGVKPNIVTYNVLIDRYGKKRKLKEAKRLFKKMENIGVRPDTIAYNTLIDGISIGGWTKFPSFTSTTLSSSSSAFYQLSNVAGMWLLEIVLSVGPIRFIPRAENQLAHNLLLQPYLLEEIGVRHDLCLGLAGTLGYVALEYIRTGRASKESDVYSLGVVLEMVTGRNSSDRVERSSQMGTVE</sequence>
<evidence type="ECO:0000313" key="4">
    <source>
        <dbReference type="EMBL" id="KAK2656649.1"/>
    </source>
</evidence>
<evidence type="ECO:0000256" key="3">
    <source>
        <dbReference type="PROSITE-ProRule" id="PRU00708"/>
    </source>
</evidence>
<proteinExistence type="inferred from homology"/>
<dbReference type="InterPro" id="IPR002885">
    <property type="entry name" value="PPR_rpt"/>
</dbReference>
<reference evidence="4" key="1">
    <citation type="journal article" date="2023" name="Plant J.">
        <title>Genome sequences and population genomics provide insights into the demographic history, inbreeding, and mutation load of two 'living fossil' tree species of Dipteronia.</title>
        <authorList>
            <person name="Feng Y."/>
            <person name="Comes H.P."/>
            <person name="Chen J."/>
            <person name="Zhu S."/>
            <person name="Lu R."/>
            <person name="Zhang X."/>
            <person name="Li P."/>
            <person name="Qiu J."/>
            <person name="Olsen K.M."/>
            <person name="Qiu Y."/>
        </authorList>
    </citation>
    <scope>NUCLEOTIDE SEQUENCE</scope>
    <source>
        <strain evidence="4">KIB01</strain>
    </source>
</reference>
<dbReference type="Gene3D" id="1.25.40.10">
    <property type="entry name" value="Tetratricopeptide repeat domain"/>
    <property type="match status" value="1"/>
</dbReference>
<evidence type="ECO:0000256" key="1">
    <source>
        <dbReference type="ARBA" id="ARBA00007626"/>
    </source>
</evidence>
<dbReference type="AlphaFoldDB" id="A0AAE0CMM0"/>
<dbReference type="Gene3D" id="1.10.510.10">
    <property type="entry name" value="Transferase(Phosphotransferase) domain 1"/>
    <property type="match status" value="1"/>
</dbReference>
<accession>A0AAE0CMM0</accession>
<dbReference type="Pfam" id="PF13812">
    <property type="entry name" value="PPR_3"/>
    <property type="match status" value="1"/>
</dbReference>
<gene>
    <name evidence="4" type="ORF">Ddye_009701</name>
</gene>
<comment type="caution">
    <text evidence="4">The sequence shown here is derived from an EMBL/GenBank/DDBJ whole genome shotgun (WGS) entry which is preliminary data.</text>
</comment>
<protein>
    <recommendedName>
        <fullName evidence="6">Protein kinase domain-containing protein</fullName>
    </recommendedName>
</protein>
<dbReference type="Proteomes" id="UP001280121">
    <property type="component" value="Unassembled WGS sequence"/>
</dbReference>
<dbReference type="InterPro" id="IPR011009">
    <property type="entry name" value="Kinase-like_dom_sf"/>
</dbReference>
<name>A0AAE0CMM0_9ROSI</name>
<evidence type="ECO:0008006" key="6">
    <source>
        <dbReference type="Google" id="ProtNLM"/>
    </source>
</evidence>